<keyword evidence="3 5" id="KW-1133">Transmembrane helix</keyword>
<organism evidence="6 7">
    <name type="scientific">Aspergillus wentii DTO 134E9</name>
    <dbReference type="NCBI Taxonomy" id="1073089"/>
    <lineage>
        <taxon>Eukaryota</taxon>
        <taxon>Fungi</taxon>
        <taxon>Dikarya</taxon>
        <taxon>Ascomycota</taxon>
        <taxon>Pezizomycotina</taxon>
        <taxon>Eurotiomycetes</taxon>
        <taxon>Eurotiomycetidae</taxon>
        <taxon>Eurotiales</taxon>
        <taxon>Aspergillaceae</taxon>
        <taxon>Aspergillus</taxon>
        <taxon>Aspergillus subgen. Cremei</taxon>
    </lineage>
</organism>
<dbReference type="AlphaFoldDB" id="A0A1L9RF61"/>
<dbReference type="SUPFAM" id="SSF103473">
    <property type="entry name" value="MFS general substrate transporter"/>
    <property type="match status" value="1"/>
</dbReference>
<dbReference type="VEuPathDB" id="FungiDB:ASPWEDRAFT_744930"/>
<gene>
    <name evidence="6" type="ORF">ASPWEDRAFT_744930</name>
</gene>
<dbReference type="Gene3D" id="1.20.1250.20">
    <property type="entry name" value="MFS general substrate transporter like domains"/>
    <property type="match status" value="1"/>
</dbReference>
<evidence type="ECO:0000256" key="1">
    <source>
        <dbReference type="ARBA" id="ARBA00004141"/>
    </source>
</evidence>
<keyword evidence="7" id="KW-1185">Reference proteome</keyword>
<reference evidence="7" key="1">
    <citation type="journal article" date="2017" name="Genome Biol.">
        <title>Comparative genomics reveals high biological diversity and specific adaptations in the industrially and medically important fungal genus Aspergillus.</title>
        <authorList>
            <person name="de Vries R.P."/>
            <person name="Riley R."/>
            <person name="Wiebenga A."/>
            <person name="Aguilar-Osorio G."/>
            <person name="Amillis S."/>
            <person name="Uchima C.A."/>
            <person name="Anderluh G."/>
            <person name="Asadollahi M."/>
            <person name="Askin M."/>
            <person name="Barry K."/>
            <person name="Battaglia E."/>
            <person name="Bayram O."/>
            <person name="Benocci T."/>
            <person name="Braus-Stromeyer S.A."/>
            <person name="Caldana C."/>
            <person name="Canovas D."/>
            <person name="Cerqueira G.C."/>
            <person name="Chen F."/>
            <person name="Chen W."/>
            <person name="Choi C."/>
            <person name="Clum A."/>
            <person name="Dos Santos R.A."/>
            <person name="Damasio A.R."/>
            <person name="Diallinas G."/>
            <person name="Emri T."/>
            <person name="Fekete E."/>
            <person name="Flipphi M."/>
            <person name="Freyberg S."/>
            <person name="Gallo A."/>
            <person name="Gournas C."/>
            <person name="Habgood R."/>
            <person name="Hainaut M."/>
            <person name="Harispe M.L."/>
            <person name="Henrissat B."/>
            <person name="Hilden K.S."/>
            <person name="Hope R."/>
            <person name="Hossain A."/>
            <person name="Karabika E."/>
            <person name="Karaffa L."/>
            <person name="Karanyi Z."/>
            <person name="Krasevec N."/>
            <person name="Kuo A."/>
            <person name="Kusch H."/>
            <person name="LaButti K."/>
            <person name="Lagendijk E.L."/>
            <person name="Lapidus A."/>
            <person name="Levasseur A."/>
            <person name="Lindquist E."/>
            <person name="Lipzen A."/>
            <person name="Logrieco A.F."/>
            <person name="MacCabe A."/>
            <person name="Maekelae M.R."/>
            <person name="Malavazi I."/>
            <person name="Melin P."/>
            <person name="Meyer V."/>
            <person name="Mielnichuk N."/>
            <person name="Miskei M."/>
            <person name="Molnar A.P."/>
            <person name="Mule G."/>
            <person name="Ngan C.Y."/>
            <person name="Orejas M."/>
            <person name="Orosz E."/>
            <person name="Ouedraogo J.P."/>
            <person name="Overkamp K.M."/>
            <person name="Park H.-S."/>
            <person name="Perrone G."/>
            <person name="Piumi F."/>
            <person name="Punt P.J."/>
            <person name="Ram A.F."/>
            <person name="Ramon A."/>
            <person name="Rauscher S."/>
            <person name="Record E."/>
            <person name="Riano-Pachon D.M."/>
            <person name="Robert V."/>
            <person name="Roehrig J."/>
            <person name="Ruller R."/>
            <person name="Salamov A."/>
            <person name="Salih N.S."/>
            <person name="Samson R.A."/>
            <person name="Sandor E."/>
            <person name="Sanguinetti M."/>
            <person name="Schuetze T."/>
            <person name="Sepcic K."/>
            <person name="Shelest E."/>
            <person name="Sherlock G."/>
            <person name="Sophianopoulou V."/>
            <person name="Squina F.M."/>
            <person name="Sun H."/>
            <person name="Susca A."/>
            <person name="Todd R.B."/>
            <person name="Tsang A."/>
            <person name="Unkles S.E."/>
            <person name="van de Wiele N."/>
            <person name="van Rossen-Uffink D."/>
            <person name="Oliveira J.V."/>
            <person name="Vesth T.C."/>
            <person name="Visser J."/>
            <person name="Yu J.-H."/>
            <person name="Zhou M."/>
            <person name="Andersen M.R."/>
            <person name="Archer D.B."/>
            <person name="Baker S.E."/>
            <person name="Benoit I."/>
            <person name="Brakhage A.A."/>
            <person name="Braus G.H."/>
            <person name="Fischer R."/>
            <person name="Frisvad J.C."/>
            <person name="Goldman G.H."/>
            <person name="Houbraken J."/>
            <person name="Oakley B."/>
            <person name="Pocsi I."/>
            <person name="Scazzocchio C."/>
            <person name="Seiboth B."/>
            <person name="vanKuyk P.A."/>
            <person name="Wortman J."/>
            <person name="Dyer P.S."/>
            <person name="Grigoriev I.V."/>
        </authorList>
    </citation>
    <scope>NUCLEOTIDE SEQUENCE [LARGE SCALE GENOMIC DNA]</scope>
    <source>
        <strain evidence="7">DTO 134E9</strain>
    </source>
</reference>
<accession>A0A1L9RF61</accession>
<comment type="subcellular location">
    <subcellularLocation>
        <location evidence="1">Membrane</location>
        <topology evidence="1">Multi-pass membrane protein</topology>
    </subcellularLocation>
</comment>
<dbReference type="GO" id="GO:0005886">
    <property type="term" value="C:plasma membrane"/>
    <property type="evidence" value="ECO:0007669"/>
    <property type="project" value="TreeGrafter"/>
</dbReference>
<dbReference type="GO" id="GO:1990961">
    <property type="term" value="P:xenobiotic detoxification by transmembrane export across the plasma membrane"/>
    <property type="evidence" value="ECO:0007669"/>
    <property type="project" value="TreeGrafter"/>
</dbReference>
<dbReference type="RefSeq" id="XP_040687246.1">
    <property type="nucleotide sequence ID" value="XM_040839482.1"/>
</dbReference>
<evidence type="ECO:0000313" key="7">
    <source>
        <dbReference type="Proteomes" id="UP000184383"/>
    </source>
</evidence>
<feature type="transmembrane region" description="Helical" evidence="5">
    <location>
        <begin position="39"/>
        <end position="60"/>
    </location>
</feature>
<evidence type="ECO:0008006" key="8">
    <source>
        <dbReference type="Google" id="ProtNLM"/>
    </source>
</evidence>
<evidence type="ECO:0000256" key="4">
    <source>
        <dbReference type="ARBA" id="ARBA00023136"/>
    </source>
</evidence>
<feature type="transmembrane region" description="Helical" evidence="5">
    <location>
        <begin position="113"/>
        <end position="132"/>
    </location>
</feature>
<dbReference type="OrthoDB" id="3357846at2759"/>
<dbReference type="STRING" id="1073089.A0A1L9RF61"/>
<protein>
    <recommendedName>
        <fullName evidence="8">Major facilitator superfamily (MFS) profile domain-containing protein</fullName>
    </recommendedName>
</protein>
<dbReference type="PANTHER" id="PTHR23502">
    <property type="entry name" value="MAJOR FACILITATOR SUPERFAMILY"/>
    <property type="match status" value="1"/>
</dbReference>
<sequence>MLSWSTAPYIFIFWVGALYCGPAMGPLLAAYAVPTNWRWPLWEIVIIAAPSLIVMVCLLAETSHETILLHRAQRLRRINPHILAPSETRRHGFKNILVDALIKPVEILIKDPAIAYISAYTSLVYATYYSFFQALPIAFGRTYRMFAGSQRLMFLTIVVGCLLGSTIYAAYLKFIFYPRCQHRPPVQEDRLFAAIPATCFLSVGLFIFAWTARSDITGSYLQSALPSTLDLPSSCPRRF</sequence>
<keyword evidence="2 5" id="KW-0812">Transmembrane</keyword>
<evidence type="ECO:0000256" key="5">
    <source>
        <dbReference type="SAM" id="Phobius"/>
    </source>
</evidence>
<keyword evidence="4 5" id="KW-0472">Membrane</keyword>
<dbReference type="GO" id="GO:0015244">
    <property type="term" value="F:fluconazole transmembrane transporter activity"/>
    <property type="evidence" value="ECO:0007669"/>
    <property type="project" value="TreeGrafter"/>
</dbReference>
<evidence type="ECO:0000313" key="6">
    <source>
        <dbReference type="EMBL" id="OJJ33569.1"/>
    </source>
</evidence>
<dbReference type="Proteomes" id="UP000184383">
    <property type="component" value="Unassembled WGS sequence"/>
</dbReference>
<name>A0A1L9RF61_ASPWE</name>
<evidence type="ECO:0000256" key="2">
    <source>
        <dbReference type="ARBA" id="ARBA00022692"/>
    </source>
</evidence>
<proteinExistence type="predicted"/>
<feature type="transmembrane region" description="Helical" evidence="5">
    <location>
        <begin position="12"/>
        <end position="33"/>
    </location>
</feature>
<dbReference type="InterPro" id="IPR036259">
    <property type="entry name" value="MFS_trans_sf"/>
</dbReference>
<dbReference type="EMBL" id="KV878214">
    <property type="protein sequence ID" value="OJJ33569.1"/>
    <property type="molecule type" value="Genomic_DNA"/>
</dbReference>
<dbReference type="GeneID" id="63755330"/>
<feature type="transmembrane region" description="Helical" evidence="5">
    <location>
        <begin position="191"/>
        <end position="212"/>
    </location>
</feature>
<dbReference type="PANTHER" id="PTHR23502:SF23">
    <property type="entry name" value="FLUCONAZOLE RESISTANCE PROTEIN 1"/>
    <property type="match status" value="1"/>
</dbReference>
<feature type="transmembrane region" description="Helical" evidence="5">
    <location>
        <begin position="152"/>
        <end position="171"/>
    </location>
</feature>
<evidence type="ECO:0000256" key="3">
    <source>
        <dbReference type="ARBA" id="ARBA00022989"/>
    </source>
</evidence>